<dbReference type="RefSeq" id="WP_231749197.1">
    <property type="nucleotide sequence ID" value="NZ_CP036426.1"/>
</dbReference>
<dbReference type="CDD" id="cd02234">
    <property type="entry name" value="cupin_BLR7677-like"/>
    <property type="match status" value="1"/>
</dbReference>
<dbReference type="Proteomes" id="UP000317835">
    <property type="component" value="Chromosome"/>
</dbReference>
<dbReference type="EMBL" id="CP036426">
    <property type="protein sequence ID" value="QDV36313.1"/>
    <property type="molecule type" value="Genomic_DNA"/>
</dbReference>
<evidence type="ECO:0000259" key="1">
    <source>
        <dbReference type="Pfam" id="PF07883"/>
    </source>
</evidence>
<dbReference type="Gene3D" id="2.60.120.10">
    <property type="entry name" value="Jelly Rolls"/>
    <property type="match status" value="1"/>
</dbReference>
<gene>
    <name evidence="2" type="ORF">ElP_42330</name>
</gene>
<name>A0A518H652_9BACT</name>
<dbReference type="Pfam" id="PF07883">
    <property type="entry name" value="Cupin_2"/>
    <property type="match status" value="1"/>
</dbReference>
<reference evidence="2 3" key="1">
    <citation type="submission" date="2019-02" db="EMBL/GenBank/DDBJ databases">
        <title>Deep-cultivation of Planctomycetes and their phenomic and genomic characterization uncovers novel biology.</title>
        <authorList>
            <person name="Wiegand S."/>
            <person name="Jogler M."/>
            <person name="Boedeker C."/>
            <person name="Pinto D."/>
            <person name="Vollmers J."/>
            <person name="Rivas-Marin E."/>
            <person name="Kohn T."/>
            <person name="Peeters S.H."/>
            <person name="Heuer A."/>
            <person name="Rast P."/>
            <person name="Oberbeckmann S."/>
            <person name="Bunk B."/>
            <person name="Jeske O."/>
            <person name="Meyerdierks A."/>
            <person name="Storesund J.E."/>
            <person name="Kallscheuer N."/>
            <person name="Luecker S."/>
            <person name="Lage O.M."/>
            <person name="Pohl T."/>
            <person name="Merkel B.J."/>
            <person name="Hornburger P."/>
            <person name="Mueller R.-W."/>
            <person name="Bruemmer F."/>
            <person name="Labrenz M."/>
            <person name="Spormann A.M."/>
            <person name="Op den Camp H."/>
            <person name="Overmann J."/>
            <person name="Amann R."/>
            <person name="Jetten M.S.M."/>
            <person name="Mascher T."/>
            <person name="Medema M.H."/>
            <person name="Devos D.P."/>
            <person name="Kaster A.-K."/>
            <person name="Ovreas L."/>
            <person name="Rohde M."/>
            <person name="Galperin M.Y."/>
            <person name="Jogler C."/>
        </authorList>
    </citation>
    <scope>NUCLEOTIDE SEQUENCE [LARGE SCALE GENOMIC DNA]</scope>
    <source>
        <strain evidence="2 3">ElP</strain>
    </source>
</reference>
<feature type="domain" description="Cupin type-2" evidence="1">
    <location>
        <begin position="56"/>
        <end position="125"/>
    </location>
</feature>
<organism evidence="2 3">
    <name type="scientific">Tautonia plasticadhaerens</name>
    <dbReference type="NCBI Taxonomy" id="2527974"/>
    <lineage>
        <taxon>Bacteria</taxon>
        <taxon>Pseudomonadati</taxon>
        <taxon>Planctomycetota</taxon>
        <taxon>Planctomycetia</taxon>
        <taxon>Isosphaerales</taxon>
        <taxon>Isosphaeraceae</taxon>
        <taxon>Tautonia</taxon>
    </lineage>
</organism>
<dbReference type="AlphaFoldDB" id="A0A518H652"/>
<dbReference type="InterPro" id="IPR013096">
    <property type="entry name" value="Cupin_2"/>
</dbReference>
<dbReference type="PANTHER" id="PTHR38599">
    <property type="entry name" value="CUPIN DOMAIN PROTEIN (AFU_ORTHOLOGUE AFUA_3G13620)"/>
    <property type="match status" value="1"/>
</dbReference>
<proteinExistence type="predicted"/>
<dbReference type="InterPro" id="IPR011051">
    <property type="entry name" value="RmlC_Cupin_sf"/>
</dbReference>
<accession>A0A518H652</accession>
<dbReference type="SUPFAM" id="SSF51182">
    <property type="entry name" value="RmlC-like cupins"/>
    <property type="match status" value="1"/>
</dbReference>
<dbReference type="KEGG" id="tpla:ElP_42330"/>
<keyword evidence="3" id="KW-1185">Reference proteome</keyword>
<dbReference type="InterPro" id="IPR014710">
    <property type="entry name" value="RmlC-like_jellyroll"/>
</dbReference>
<evidence type="ECO:0000313" key="3">
    <source>
        <dbReference type="Proteomes" id="UP000317835"/>
    </source>
</evidence>
<sequence>MRTVIAIALGAALGAGGLAPAQHEKHGDAAKVESLLVQDISERIDGKEARVSVLEVSYGPGGFTPPHRHPGAVFGHVLEGELEAQLEGQPLRKLEAGDTFYEPTMALHSVSRNPSKTANTRLLAVILHPRDAKELVILEEPRR</sequence>
<protein>
    <submittedName>
        <fullName evidence="2">Cupin domain protein</fullName>
    </submittedName>
</protein>
<evidence type="ECO:0000313" key="2">
    <source>
        <dbReference type="EMBL" id="QDV36313.1"/>
    </source>
</evidence>
<dbReference type="PANTHER" id="PTHR38599:SF1">
    <property type="entry name" value="CUPIN DOMAIN PROTEIN (AFU_ORTHOLOGUE AFUA_3G13620)"/>
    <property type="match status" value="1"/>
</dbReference>